<keyword evidence="3 9" id="KW-0813">Transport</keyword>
<keyword evidence="12" id="KW-1185">Reference proteome</keyword>
<dbReference type="GO" id="GO:0005743">
    <property type="term" value="C:mitochondrial inner membrane"/>
    <property type="evidence" value="ECO:0007669"/>
    <property type="project" value="UniProtKB-SubCell"/>
</dbReference>
<name>Q0PXY8_DIACI</name>
<dbReference type="Proteomes" id="UP000079169">
    <property type="component" value="Unplaced"/>
</dbReference>
<dbReference type="OMA" id="YITPCRE"/>
<dbReference type="GeneID" id="103511409"/>
<dbReference type="PaxDb" id="121845-Q0PXY8"/>
<comment type="subcellular location">
    <subcellularLocation>
        <location evidence="9">Mitochondrion inner membrane</location>
    </subcellularLocation>
</comment>
<sequence length="177" mass="20055">MVLTHNFSLPTYEELEQEEVPLSSAALKAGAFHFGKTCELENNEFVLCRQELNDPRKCITEGKAVTSCALSFFRKVKESCFDEFQVYANCVDKSSTNFDLTPCRNTQAVFDKCMNDKLGIDRPVYNYFLRPFVHDSNRPKPKPSDPLVFSGVPKKLDDNEPRTPAKYGGRNHGAFTV</sequence>
<evidence type="ECO:0000256" key="5">
    <source>
        <dbReference type="ARBA" id="ARBA00022737"/>
    </source>
</evidence>
<dbReference type="STRING" id="121845.Q0PXY8"/>
<dbReference type="AlphaFoldDB" id="Q0PXY8"/>
<reference evidence="11" key="1">
    <citation type="submission" date="2006-06" db="EMBL/GenBank/DDBJ databases">
        <title>Ribosomal proteins of the Asian citrus psyllid, Diaphorina citri.</title>
        <authorList>
            <person name="Hunter W.B."/>
            <person name="Hunnicutt L.E."/>
            <person name="Hall D.G."/>
        </authorList>
    </citation>
    <scope>NUCLEOTIDE SEQUENCE</scope>
    <source>
        <tissue evidence="11">Whole body</tissue>
    </source>
</reference>
<evidence type="ECO:0000256" key="9">
    <source>
        <dbReference type="PIRNR" id="PIRNR017016"/>
    </source>
</evidence>
<dbReference type="RefSeq" id="XP_008474357.1">
    <property type="nucleotide sequence ID" value="XM_008476135.3"/>
</dbReference>
<evidence type="ECO:0000256" key="1">
    <source>
        <dbReference type="ARBA" id="ARBA00003195"/>
    </source>
</evidence>
<feature type="region of interest" description="Disordered" evidence="10">
    <location>
        <begin position="139"/>
        <end position="177"/>
    </location>
</feature>
<dbReference type="KEGG" id="dci:103511411"/>
<comment type="function">
    <text evidence="1 9">Accessory subunit of the mitochondrial membrane respiratory chain NADH dehydrogenase (Complex I), that is believed not to be involved in catalysis. Complex I functions in the transfer of electrons from NADH to the respiratory chain. The immediate electron acceptor for the enzyme is believed to be ubiquinone.</text>
</comment>
<reference evidence="13 14" key="2">
    <citation type="submission" date="2023-09" db="UniProtKB">
        <authorList>
            <consortium name="RefSeq"/>
        </authorList>
    </citation>
    <scope>IDENTIFICATION</scope>
</reference>
<comment type="similarity">
    <text evidence="2 9">Belongs to the complex I NDUFA8 subunit family.</text>
</comment>
<dbReference type="PIRSF" id="PIRSF017016">
    <property type="entry name" value="NDUA8"/>
    <property type="match status" value="1"/>
</dbReference>
<evidence type="ECO:0000313" key="14">
    <source>
        <dbReference type="RefSeq" id="XP_008474357.1"/>
    </source>
</evidence>
<keyword evidence="8" id="KW-1015">Disulfide bond</keyword>
<evidence type="ECO:0000256" key="3">
    <source>
        <dbReference type="ARBA" id="ARBA00022448"/>
    </source>
</evidence>
<keyword evidence="6 9" id="KW-0249">Electron transport</keyword>
<keyword evidence="7 9" id="KW-0496">Mitochondrion</keyword>
<dbReference type="GeneID" id="103511411"/>
<evidence type="ECO:0000256" key="10">
    <source>
        <dbReference type="SAM" id="MobiDB-lite"/>
    </source>
</evidence>
<keyword evidence="9" id="KW-0472">Membrane</keyword>
<evidence type="ECO:0000313" key="12">
    <source>
        <dbReference type="Proteomes" id="UP000079169"/>
    </source>
</evidence>
<feature type="compositionally biased region" description="Basic and acidic residues" evidence="10">
    <location>
        <begin position="154"/>
        <end position="163"/>
    </location>
</feature>
<keyword evidence="9" id="KW-0999">Mitochondrion inner membrane</keyword>
<evidence type="ECO:0000256" key="7">
    <source>
        <dbReference type="ARBA" id="ARBA00023128"/>
    </source>
</evidence>
<dbReference type="OrthoDB" id="276296at2759"/>
<keyword evidence="4 9" id="KW-0679">Respiratory chain</keyword>
<evidence type="ECO:0000313" key="11">
    <source>
        <dbReference type="EMBL" id="ABG81971.1"/>
    </source>
</evidence>
<keyword evidence="5" id="KW-0677">Repeat</keyword>
<proteinExistence type="evidence at transcript level"/>
<evidence type="ECO:0000256" key="6">
    <source>
        <dbReference type="ARBA" id="ARBA00022982"/>
    </source>
</evidence>
<evidence type="ECO:0000256" key="4">
    <source>
        <dbReference type="ARBA" id="ARBA00022660"/>
    </source>
</evidence>
<dbReference type="PANTHER" id="PTHR13344">
    <property type="entry name" value="NADH-UBIQUINONE OXIDOREDUCTASE"/>
    <property type="match status" value="1"/>
</dbReference>
<evidence type="ECO:0000313" key="13">
    <source>
        <dbReference type="RefSeq" id="XP_008474355.1"/>
    </source>
</evidence>
<keyword evidence="11" id="KW-0830">Ubiquinone</keyword>
<dbReference type="PANTHER" id="PTHR13344:SF0">
    <property type="entry name" value="NADH DEHYDROGENASE [UBIQUINONE] 1 ALPHA SUBCOMPLEX SUBUNIT 8"/>
    <property type="match status" value="1"/>
</dbReference>
<protein>
    <recommendedName>
        <fullName evidence="9">NADH dehydrogenase [ubiquinone] 1 alpha subcomplex subunit 8</fullName>
    </recommendedName>
</protein>
<dbReference type="EMBL" id="DQ673398">
    <property type="protein sequence ID" value="ABG81971.1"/>
    <property type="molecule type" value="mRNA"/>
</dbReference>
<dbReference type="RefSeq" id="XP_008474355.1">
    <property type="nucleotide sequence ID" value="XM_008476133.3"/>
</dbReference>
<evidence type="ECO:0000256" key="8">
    <source>
        <dbReference type="ARBA" id="ARBA00023157"/>
    </source>
</evidence>
<dbReference type="GO" id="GO:0006120">
    <property type="term" value="P:mitochondrial electron transport, NADH to ubiquinone"/>
    <property type="evidence" value="ECO:0007669"/>
    <property type="project" value="InterPro"/>
</dbReference>
<dbReference type="KEGG" id="dci:103511409"/>
<evidence type="ECO:0000256" key="2">
    <source>
        <dbReference type="ARBA" id="ARBA00010705"/>
    </source>
</evidence>
<organism evidence="11">
    <name type="scientific">Diaphorina citri</name>
    <name type="common">Asian citrus psyllid</name>
    <dbReference type="NCBI Taxonomy" id="121845"/>
    <lineage>
        <taxon>Eukaryota</taxon>
        <taxon>Metazoa</taxon>
        <taxon>Ecdysozoa</taxon>
        <taxon>Arthropoda</taxon>
        <taxon>Hexapoda</taxon>
        <taxon>Insecta</taxon>
        <taxon>Pterygota</taxon>
        <taxon>Neoptera</taxon>
        <taxon>Paraneoptera</taxon>
        <taxon>Hemiptera</taxon>
        <taxon>Sternorrhyncha</taxon>
        <taxon>Psylloidea</taxon>
        <taxon>Psyllidae</taxon>
        <taxon>Diaphorininae</taxon>
        <taxon>Diaphorina</taxon>
    </lineage>
</organism>
<dbReference type="InterPro" id="IPR016680">
    <property type="entry name" value="NDUFA8"/>
</dbReference>
<gene>
    <name evidence="14" type="primary">LOC103511411</name>
    <name evidence="13" type="synonym">LOC103511409</name>
</gene>
<accession>Q0PXY8</accession>